<comment type="caution">
    <text evidence="3">The sequence shown here is derived from an EMBL/GenBank/DDBJ whole genome shotgun (WGS) entry which is preliminary data.</text>
</comment>
<reference evidence="3 4" key="1">
    <citation type="journal article" date="2016" name="Nat. Commun.">
        <title>Thousands of microbial genomes shed light on interconnected biogeochemical processes in an aquifer system.</title>
        <authorList>
            <person name="Anantharaman K."/>
            <person name="Brown C.T."/>
            <person name="Hug L.A."/>
            <person name="Sharon I."/>
            <person name="Castelle C.J."/>
            <person name="Probst A.J."/>
            <person name="Thomas B.C."/>
            <person name="Singh A."/>
            <person name="Wilkins M.J."/>
            <person name="Karaoz U."/>
            <person name="Brodie E.L."/>
            <person name="Williams K.H."/>
            <person name="Hubbard S.S."/>
            <person name="Banfield J.F."/>
        </authorList>
    </citation>
    <scope>NUCLEOTIDE SEQUENCE [LARGE SCALE GENOMIC DNA]</scope>
</reference>
<keyword evidence="2" id="KW-1133">Transmembrane helix</keyword>
<dbReference type="Gene3D" id="2.40.260.10">
    <property type="entry name" value="Sortase"/>
    <property type="match status" value="1"/>
</dbReference>
<dbReference type="SUPFAM" id="SSF63817">
    <property type="entry name" value="Sortase"/>
    <property type="match status" value="1"/>
</dbReference>
<name>A0A1F7Z0N5_9BACT</name>
<dbReference type="Pfam" id="PF04203">
    <property type="entry name" value="Sortase"/>
    <property type="match status" value="1"/>
</dbReference>
<feature type="transmembrane region" description="Helical" evidence="2">
    <location>
        <begin position="32"/>
        <end position="53"/>
    </location>
</feature>
<dbReference type="EMBL" id="MGGP01000014">
    <property type="protein sequence ID" value="OGM32518.1"/>
    <property type="molecule type" value="Genomic_DNA"/>
</dbReference>
<dbReference type="NCBIfam" id="TIGR01076">
    <property type="entry name" value="sortase_fam"/>
    <property type="match status" value="1"/>
</dbReference>
<gene>
    <name evidence="3" type="ORF">A2803_03585</name>
</gene>
<sequence>MFPRGIIYQSSAGKQGELRLALTQKEKKRFRFMRLLGANVSSLALAFMVFFYGPSLELDMDYQAGLAEVSGGTSQETIQTPLSKPPAVDEFVVSIPTIGATAKVIKDVNPFDEDVYKAALKQGIAHAVNTGHPGEGRRVYLFAHSTNSPVNFSEYNAVFYQLRLLSEGDRIFVNFDGEVYLYRVSEKVVVDANDTHWLTGESIGEELVLQTCDPPGTTLRRLLVIAEPAS</sequence>
<keyword evidence="2" id="KW-0472">Membrane</keyword>
<accession>A0A1F7Z0N5</accession>
<dbReference type="Proteomes" id="UP000178870">
    <property type="component" value="Unassembled WGS sequence"/>
</dbReference>
<protein>
    <recommendedName>
        <fullName evidence="5">Sortase</fullName>
    </recommendedName>
</protein>
<evidence type="ECO:0000313" key="4">
    <source>
        <dbReference type="Proteomes" id="UP000178870"/>
    </source>
</evidence>
<evidence type="ECO:0000313" key="3">
    <source>
        <dbReference type="EMBL" id="OGM32518.1"/>
    </source>
</evidence>
<organism evidence="3 4">
    <name type="scientific">Candidatus Woesebacteria bacterium RIFCSPHIGHO2_01_FULL_44_21</name>
    <dbReference type="NCBI Taxonomy" id="1802503"/>
    <lineage>
        <taxon>Bacteria</taxon>
        <taxon>Candidatus Woeseibacteriota</taxon>
    </lineage>
</organism>
<keyword evidence="1" id="KW-0378">Hydrolase</keyword>
<proteinExistence type="predicted"/>
<keyword evidence="2" id="KW-0812">Transmembrane</keyword>
<evidence type="ECO:0000256" key="2">
    <source>
        <dbReference type="SAM" id="Phobius"/>
    </source>
</evidence>
<dbReference type="InterPro" id="IPR023365">
    <property type="entry name" value="Sortase_dom-sf"/>
</dbReference>
<evidence type="ECO:0000256" key="1">
    <source>
        <dbReference type="ARBA" id="ARBA00022801"/>
    </source>
</evidence>
<dbReference type="AlphaFoldDB" id="A0A1F7Z0N5"/>
<dbReference type="InterPro" id="IPR005754">
    <property type="entry name" value="Sortase"/>
</dbReference>
<evidence type="ECO:0008006" key="5">
    <source>
        <dbReference type="Google" id="ProtNLM"/>
    </source>
</evidence>
<dbReference type="GO" id="GO:0016787">
    <property type="term" value="F:hydrolase activity"/>
    <property type="evidence" value="ECO:0007669"/>
    <property type="project" value="UniProtKB-KW"/>
</dbReference>